<comment type="caution">
    <text evidence="1">The sequence shown here is derived from an EMBL/GenBank/DDBJ whole genome shotgun (WGS) entry which is preliminary data.</text>
</comment>
<dbReference type="Pfam" id="PF05545">
    <property type="entry name" value="FixQ"/>
    <property type="match status" value="1"/>
</dbReference>
<dbReference type="eggNOG" id="COG4736">
    <property type="taxonomic scope" value="Bacteria"/>
</dbReference>
<protein>
    <submittedName>
        <fullName evidence="1">Cbb3-type cytochrome oxidase component</fullName>
    </submittedName>
</protein>
<dbReference type="InterPro" id="IPR008621">
    <property type="entry name" value="Cbb3-typ_cyt_oxidase_comp"/>
</dbReference>
<dbReference type="RefSeq" id="WP_009574862.1">
    <property type="nucleotide sequence ID" value="NZ_AEIG01000014.1"/>
</dbReference>
<dbReference type="STRING" id="2518989.IMCC3088_427"/>
<dbReference type="OrthoDB" id="6402501at2"/>
<accession>F3KZM1</accession>
<gene>
    <name evidence="1" type="ORF">IMCC3088_427</name>
</gene>
<dbReference type="Proteomes" id="UP000005615">
    <property type="component" value="Unassembled WGS sequence"/>
</dbReference>
<keyword evidence="2" id="KW-1185">Reference proteome</keyword>
<dbReference type="EMBL" id="AEIG01000014">
    <property type="protein sequence ID" value="EGG30450.1"/>
    <property type="molecule type" value="Genomic_DNA"/>
</dbReference>
<dbReference type="AlphaFoldDB" id="F3KZM1"/>
<organism evidence="1 2">
    <name type="scientific">Aequoribacter fuscus</name>
    <dbReference type="NCBI Taxonomy" id="2518989"/>
    <lineage>
        <taxon>Bacteria</taxon>
        <taxon>Pseudomonadati</taxon>
        <taxon>Pseudomonadota</taxon>
        <taxon>Gammaproteobacteria</taxon>
        <taxon>Cellvibrionales</taxon>
        <taxon>Halieaceae</taxon>
        <taxon>Aequoribacter</taxon>
    </lineage>
</organism>
<dbReference type="CDD" id="cd01324">
    <property type="entry name" value="cbb3_Oxidase_CcoQ"/>
    <property type="match status" value="1"/>
</dbReference>
<proteinExistence type="predicted"/>
<name>F3KZM1_9GAMM</name>
<sequence length="58" mass="6480">MDINDLRGLSTVLMLCSFLGLCVWAYSSARKKEFEEAASLPFADEHTATTKSQETHND</sequence>
<reference evidence="1 2" key="1">
    <citation type="journal article" date="2011" name="J. Bacteriol.">
        <title>Genome sequence of strain IMCC3088, a proteorhodopsin-containing marine bacterium belonging to the OM60/NOR5 clade.</title>
        <authorList>
            <person name="Jang Y."/>
            <person name="Oh H.M."/>
            <person name="Kang I."/>
            <person name="Lee K."/>
            <person name="Yang S.J."/>
            <person name="Cho J.C."/>
        </authorList>
    </citation>
    <scope>NUCLEOTIDE SEQUENCE [LARGE SCALE GENOMIC DNA]</scope>
    <source>
        <strain evidence="1 2">IMCC3088</strain>
    </source>
</reference>
<evidence type="ECO:0000313" key="2">
    <source>
        <dbReference type="Proteomes" id="UP000005615"/>
    </source>
</evidence>
<evidence type="ECO:0000313" key="1">
    <source>
        <dbReference type="EMBL" id="EGG30450.1"/>
    </source>
</evidence>